<dbReference type="OrthoDB" id="137511at2"/>
<keyword evidence="7" id="KW-1185">Reference proteome</keyword>
<dbReference type="Gene3D" id="3.10.105.10">
    <property type="entry name" value="Dipeptide-binding Protein, Domain 3"/>
    <property type="match status" value="1"/>
</dbReference>
<evidence type="ECO:0000256" key="3">
    <source>
        <dbReference type="ARBA" id="ARBA00022448"/>
    </source>
</evidence>
<keyword evidence="4" id="KW-0732">Signal</keyword>
<proteinExistence type="inferred from homology"/>
<keyword evidence="3" id="KW-0813">Transport</keyword>
<dbReference type="Proteomes" id="UP000242329">
    <property type="component" value="Unassembled WGS sequence"/>
</dbReference>
<dbReference type="Pfam" id="PF00496">
    <property type="entry name" value="SBP_bac_5"/>
    <property type="match status" value="1"/>
</dbReference>
<dbReference type="EMBL" id="FQWY01000014">
    <property type="protein sequence ID" value="SHG82641.1"/>
    <property type="molecule type" value="Genomic_DNA"/>
</dbReference>
<dbReference type="RefSeq" id="WP_073091064.1">
    <property type="nucleotide sequence ID" value="NZ_FQWY01000014.1"/>
</dbReference>
<dbReference type="PIRSF" id="PIRSF002741">
    <property type="entry name" value="MppA"/>
    <property type="match status" value="1"/>
</dbReference>
<name>A0A1M5MZE8_9FIRM</name>
<comment type="subcellular location">
    <subcellularLocation>
        <location evidence="1">Cell envelope</location>
    </subcellularLocation>
</comment>
<dbReference type="InterPro" id="IPR000914">
    <property type="entry name" value="SBP_5_dom"/>
</dbReference>
<feature type="domain" description="Solute-binding protein family 5" evidence="5">
    <location>
        <begin position="84"/>
        <end position="446"/>
    </location>
</feature>
<dbReference type="Gene3D" id="3.40.190.10">
    <property type="entry name" value="Periplasmic binding protein-like II"/>
    <property type="match status" value="1"/>
</dbReference>
<reference evidence="7" key="1">
    <citation type="submission" date="2016-11" db="EMBL/GenBank/DDBJ databases">
        <authorList>
            <person name="Varghese N."/>
            <person name="Submissions S."/>
        </authorList>
    </citation>
    <scope>NUCLEOTIDE SEQUENCE [LARGE SCALE GENOMIC DNA]</scope>
    <source>
        <strain evidence="7">DSM 11003</strain>
    </source>
</reference>
<evidence type="ECO:0000313" key="6">
    <source>
        <dbReference type="EMBL" id="SHG82641.1"/>
    </source>
</evidence>
<organism evidence="6 7">
    <name type="scientific">Thermosyntropha lipolytica DSM 11003</name>
    <dbReference type="NCBI Taxonomy" id="1123382"/>
    <lineage>
        <taxon>Bacteria</taxon>
        <taxon>Bacillati</taxon>
        <taxon>Bacillota</taxon>
        <taxon>Clostridia</taxon>
        <taxon>Eubacteriales</taxon>
        <taxon>Syntrophomonadaceae</taxon>
        <taxon>Thermosyntropha</taxon>
    </lineage>
</organism>
<dbReference type="GO" id="GO:1904680">
    <property type="term" value="F:peptide transmembrane transporter activity"/>
    <property type="evidence" value="ECO:0007669"/>
    <property type="project" value="TreeGrafter"/>
</dbReference>
<dbReference type="InterPro" id="IPR030678">
    <property type="entry name" value="Peptide/Ni-bd"/>
</dbReference>
<dbReference type="PANTHER" id="PTHR30290">
    <property type="entry name" value="PERIPLASMIC BINDING COMPONENT OF ABC TRANSPORTER"/>
    <property type="match status" value="1"/>
</dbReference>
<accession>A0A1M5MZE8</accession>
<sequence length="538" mass="61639">MYIKFRQAAVITSFLGLFILIIGIVWAQNRIISVSNLEERPFNVGVVGNIYNISPPLFSSPEEKMIASAMYEGLVCYDEESQSIRPNLAVNWKYANDGKSLLLYLKPDVRFHNGKIFTAYDVKKSFENSFINTKEVSDMSMFLSIAGSEERLKGKSTEISGIEVINKYTVRVRFKEPNSAFIFMLTNPVFYIYDLDDKVKVAPGTGPFMFKEDKDGSIILVKNEKYHRQEPRISVLNIRWFKDPYSALNEYKAGKLDYLDKVPLPEIKNLKAGDEYKGLWVEKKLFATYCIGFNLHREPFMDNYQLRRAVNYAIDRKAIIENVLAGSCIPLKGVVPEGLGSYRSEMWGYTYDPDKAKKLLAEAGYPEGKGLPPLILSYNLDEGHRMVAESIAQQLGNIGIQVRMRPLEWGEFKKGLQERDFVFFRLGWYADYPDADNFLYSMFHSKMIGLTNYTGYYNPQVDKLLNAARAEVKSNGERIKLLKRAEEIITDDAACLFLFQNRKFALKGKEVNNLKLDSMGMLNWHEIELLKPIGGEKT</sequence>
<dbReference type="GO" id="GO:0015833">
    <property type="term" value="P:peptide transport"/>
    <property type="evidence" value="ECO:0007669"/>
    <property type="project" value="TreeGrafter"/>
</dbReference>
<comment type="similarity">
    <text evidence="2">Belongs to the bacterial solute-binding protein 5 family.</text>
</comment>
<dbReference type="CDD" id="cd00995">
    <property type="entry name" value="PBP2_NikA_DppA_OppA_like"/>
    <property type="match status" value="1"/>
</dbReference>
<protein>
    <submittedName>
        <fullName evidence="6">Peptide/nickel transport system substrate-binding protein</fullName>
    </submittedName>
</protein>
<dbReference type="InterPro" id="IPR039424">
    <property type="entry name" value="SBP_5"/>
</dbReference>
<evidence type="ECO:0000256" key="1">
    <source>
        <dbReference type="ARBA" id="ARBA00004196"/>
    </source>
</evidence>
<dbReference type="PANTHER" id="PTHR30290:SF10">
    <property type="entry name" value="PERIPLASMIC OLIGOPEPTIDE-BINDING PROTEIN-RELATED"/>
    <property type="match status" value="1"/>
</dbReference>
<evidence type="ECO:0000259" key="5">
    <source>
        <dbReference type="Pfam" id="PF00496"/>
    </source>
</evidence>
<gene>
    <name evidence="6" type="ORF">SAMN02745221_01052</name>
</gene>
<dbReference type="STRING" id="1123382.SAMN02745221_01052"/>
<evidence type="ECO:0000256" key="4">
    <source>
        <dbReference type="ARBA" id="ARBA00022729"/>
    </source>
</evidence>
<dbReference type="GO" id="GO:0030313">
    <property type="term" value="C:cell envelope"/>
    <property type="evidence" value="ECO:0007669"/>
    <property type="project" value="UniProtKB-SubCell"/>
</dbReference>
<dbReference type="GO" id="GO:0043190">
    <property type="term" value="C:ATP-binding cassette (ABC) transporter complex"/>
    <property type="evidence" value="ECO:0007669"/>
    <property type="project" value="InterPro"/>
</dbReference>
<dbReference type="AlphaFoldDB" id="A0A1M5MZE8"/>
<evidence type="ECO:0000256" key="2">
    <source>
        <dbReference type="ARBA" id="ARBA00005695"/>
    </source>
</evidence>
<dbReference type="GO" id="GO:0042597">
    <property type="term" value="C:periplasmic space"/>
    <property type="evidence" value="ECO:0007669"/>
    <property type="project" value="UniProtKB-ARBA"/>
</dbReference>
<evidence type="ECO:0000313" key="7">
    <source>
        <dbReference type="Proteomes" id="UP000242329"/>
    </source>
</evidence>
<dbReference type="SUPFAM" id="SSF53850">
    <property type="entry name" value="Periplasmic binding protein-like II"/>
    <property type="match status" value="1"/>
</dbReference>
<dbReference type="Gene3D" id="3.90.76.10">
    <property type="entry name" value="Dipeptide-binding Protein, Domain 1"/>
    <property type="match status" value="1"/>
</dbReference>